<organism evidence="4">
    <name type="scientific">Apis mellifera</name>
    <name type="common">Honeybee</name>
    <dbReference type="NCBI Taxonomy" id="7460"/>
    <lineage>
        <taxon>Eukaryota</taxon>
        <taxon>Metazoa</taxon>
        <taxon>Ecdysozoa</taxon>
        <taxon>Arthropoda</taxon>
        <taxon>Hexapoda</taxon>
        <taxon>Insecta</taxon>
        <taxon>Pterygota</taxon>
        <taxon>Neoptera</taxon>
        <taxon>Endopterygota</taxon>
        <taxon>Hymenoptera</taxon>
        <taxon>Apocrita</taxon>
        <taxon>Aculeata</taxon>
        <taxon>Apoidea</taxon>
        <taxon>Anthophila</taxon>
        <taxon>Apidae</taxon>
        <taxon>Apis</taxon>
    </lineage>
</organism>
<dbReference type="PROSITE" id="PS50102">
    <property type="entry name" value="RRM"/>
    <property type="match status" value="1"/>
</dbReference>
<dbReference type="Pfam" id="PF00076">
    <property type="entry name" value="RRM_1"/>
    <property type="match status" value="2"/>
</dbReference>
<protein>
    <submittedName>
        <fullName evidence="6">SPX and EXS domain-containing protein 4</fullName>
    </submittedName>
</protein>
<dbReference type="GO" id="GO:0003723">
    <property type="term" value="F:RNA binding"/>
    <property type="evidence" value="ECO:0007669"/>
    <property type="project" value="UniProtKB-UniRule"/>
</dbReference>
<evidence type="ECO:0000313" key="6">
    <source>
        <dbReference type="RefSeq" id="XP_016767012.1"/>
    </source>
</evidence>
<evidence type="ECO:0000256" key="1">
    <source>
        <dbReference type="ARBA" id="ARBA00022884"/>
    </source>
</evidence>
<keyword evidence="1 2" id="KW-0694">RNA-binding</keyword>
<dbReference type="InterPro" id="IPR000504">
    <property type="entry name" value="RRM_dom"/>
</dbReference>
<dbReference type="RefSeq" id="XP_016767012.1">
    <property type="nucleotide sequence ID" value="XM_016911523.2"/>
</dbReference>
<dbReference type="AlphaFoldDB" id="A0A7M7IH26"/>
<evidence type="ECO:0000256" key="2">
    <source>
        <dbReference type="PROSITE-ProRule" id="PRU00176"/>
    </source>
</evidence>
<dbReference type="PANTHER" id="PTHR21245">
    <property type="entry name" value="HETEROGENEOUS NUCLEAR RIBONUCLEOPROTEIN"/>
    <property type="match status" value="1"/>
</dbReference>
<reference evidence="4" key="1">
    <citation type="submission" date="2021-01" db="UniProtKB">
        <authorList>
            <consortium name="EnsemblMetazoa"/>
        </authorList>
    </citation>
    <scope>IDENTIFICATION</scope>
    <source>
        <strain evidence="4">DH4</strain>
    </source>
</reference>
<dbReference type="EnsemblMetazoa" id="XM_016911523">
    <property type="protein sequence ID" value="XP_016767012"/>
    <property type="gene ID" value="LOC107964236"/>
</dbReference>
<dbReference type="CDD" id="cd00590">
    <property type="entry name" value="RRM_SF"/>
    <property type="match status" value="2"/>
</dbReference>
<evidence type="ECO:0000313" key="5">
    <source>
        <dbReference type="Proteomes" id="UP000005203"/>
    </source>
</evidence>
<dbReference type="SMART" id="SM00360">
    <property type="entry name" value="RRM"/>
    <property type="match status" value="2"/>
</dbReference>
<dbReference type="GeneID" id="107964236"/>
<accession>A0A8B7KI31</accession>
<dbReference type="InterPro" id="IPR012677">
    <property type="entry name" value="Nucleotide-bd_a/b_plait_sf"/>
</dbReference>
<accession>A0A7M7IH26</accession>
<feature type="domain" description="RRM" evidence="3">
    <location>
        <begin position="12"/>
        <end position="94"/>
    </location>
</feature>
<dbReference type="SUPFAM" id="SSF54928">
    <property type="entry name" value="RNA-binding domain, RBD"/>
    <property type="match status" value="2"/>
</dbReference>
<dbReference type="InterPro" id="IPR035979">
    <property type="entry name" value="RBD_domain_sf"/>
</dbReference>
<name>A0A7M7IH26_APIME</name>
<gene>
    <name evidence="4" type="primary">107964236</name>
    <name evidence="6" type="synonym">LOC107964236</name>
</gene>
<evidence type="ECO:0000259" key="3">
    <source>
        <dbReference type="PROSITE" id="PS50102"/>
    </source>
</evidence>
<reference evidence="6" key="2">
    <citation type="submission" date="2025-04" db="UniProtKB">
        <authorList>
            <consortium name="RefSeq"/>
        </authorList>
    </citation>
    <scope>IDENTIFICATION</scope>
    <source>
        <strain evidence="6">DH4</strain>
        <tissue evidence="6">Whole body</tissue>
    </source>
</reference>
<dbReference type="KEGG" id="ame:107964236"/>
<dbReference type="OMA" id="VIVANIH"/>
<evidence type="ECO:0000313" key="4">
    <source>
        <dbReference type="EnsemblMetazoa" id="XP_016767012"/>
    </source>
</evidence>
<proteinExistence type="predicted"/>
<keyword evidence="5" id="KW-1185">Reference proteome</keyword>
<sequence>MDYEKYYDRRGDGSYVIHFPNNKGLTMKEVNTIFSSFGKVLSADDRGQPNGLCFVKLETAEDAKQCIEAFKNHKFIKILPHITKKFVNVKKKSFNENKKPFKQNVNNSDNNIKNNNINSNDLFGKKIQEKCNQSDSNISESISIKENFNSDIKIEENKKSTSISSMRHFLKLKNLRKAVSSTSISSEATNENLNRLEEIPFNETEIPSLVSIDKKYKSNNVKVPSSSTKVIPAQEVIVANIHPNISIHYILHLFEKYNPISVSLMMTTPNTRILYCHVYFKTYEEAYSTMKEFDKYSLYGKYLIVLTSEKLIEEAL</sequence>
<dbReference type="Gene3D" id="3.30.70.330">
    <property type="match status" value="2"/>
</dbReference>
<dbReference type="OrthoDB" id="7682993at2759"/>
<dbReference type="Proteomes" id="UP000005203">
    <property type="component" value="Linkage group LG3"/>
</dbReference>